<dbReference type="RefSeq" id="WP_345765505.1">
    <property type="nucleotide sequence ID" value="NZ_CP154834.1"/>
</dbReference>
<keyword evidence="1" id="KW-1133">Transmembrane helix</keyword>
<evidence type="ECO:0000256" key="1">
    <source>
        <dbReference type="SAM" id="Phobius"/>
    </source>
</evidence>
<reference evidence="2 3" key="1">
    <citation type="submission" date="2024-04" db="EMBL/GenBank/DDBJ databases">
        <title>Genome sequencing and assembly of rice foliar adapted Chryseobacterium endophyticum OsEnb-ALM-A6.</title>
        <authorList>
            <person name="Kumar S."/>
            <person name="Javed M."/>
            <person name="Chouhan V."/>
            <person name="Charishma K."/>
            <person name="Patel A."/>
            <person name="Kumar M."/>
            <person name="Sahu K.P."/>
            <person name="Kumar A."/>
        </authorList>
    </citation>
    <scope>NUCLEOTIDE SEQUENCE [LARGE SCALE GENOMIC DNA]</scope>
    <source>
        <strain evidence="2 3">OsEnb-ALM-A6</strain>
    </source>
</reference>
<keyword evidence="1" id="KW-0472">Membrane</keyword>
<dbReference type="EMBL" id="CP154834">
    <property type="protein sequence ID" value="XAO72761.1"/>
    <property type="molecule type" value="Genomic_DNA"/>
</dbReference>
<proteinExistence type="predicted"/>
<organism evidence="2 3">
    <name type="scientific">Chryseobacterium endophyticum</name>
    <dbReference type="NCBI Taxonomy" id="1854762"/>
    <lineage>
        <taxon>Bacteria</taxon>
        <taxon>Pseudomonadati</taxon>
        <taxon>Bacteroidota</taxon>
        <taxon>Flavobacteriia</taxon>
        <taxon>Flavobacteriales</taxon>
        <taxon>Weeksellaceae</taxon>
        <taxon>Chryseobacterium group</taxon>
        <taxon>Chryseobacterium</taxon>
    </lineage>
</organism>
<dbReference type="Proteomes" id="UP001463665">
    <property type="component" value="Chromosome"/>
</dbReference>
<evidence type="ECO:0000313" key="3">
    <source>
        <dbReference type="Proteomes" id="UP001463665"/>
    </source>
</evidence>
<accession>A0AAU6WK63</accession>
<sequence length="105" mass="12191">MNNKIKIALSLIAGGSLIYFGMKKKNAKVKTFTAPDGNTYGEDQLYRTFDNKTYKNGKEVHFNIPETEGSNKSFHHYETNQKLTKNYQTENHQNVNYHQKGVRHH</sequence>
<protein>
    <submittedName>
        <fullName evidence="2">Uncharacterized protein</fullName>
    </submittedName>
</protein>
<keyword evidence="3" id="KW-1185">Reference proteome</keyword>
<evidence type="ECO:0000313" key="2">
    <source>
        <dbReference type="EMBL" id="XAO72761.1"/>
    </source>
</evidence>
<keyword evidence="1" id="KW-0812">Transmembrane</keyword>
<dbReference type="AlphaFoldDB" id="A0AAU6WK63"/>
<feature type="transmembrane region" description="Helical" evidence="1">
    <location>
        <begin position="6"/>
        <end position="22"/>
    </location>
</feature>
<gene>
    <name evidence="2" type="ORF">AAFP95_12885</name>
</gene>
<name>A0AAU6WK63_9FLAO</name>